<dbReference type="Gene3D" id="1.20.1730.10">
    <property type="entry name" value="Sodium/glucose cotransporter"/>
    <property type="match status" value="1"/>
</dbReference>
<keyword evidence="9 11" id="KW-0472">Membrane</keyword>
<dbReference type="PANTHER" id="PTHR42985:SF40">
    <property type="entry name" value="LD47995P-RELATED"/>
    <property type="match status" value="1"/>
</dbReference>
<evidence type="ECO:0000256" key="9">
    <source>
        <dbReference type="ARBA" id="ARBA00023136"/>
    </source>
</evidence>
<feature type="transmembrane region" description="Helical" evidence="11">
    <location>
        <begin position="591"/>
        <end position="610"/>
    </location>
</feature>
<dbReference type="EMBL" id="FNAO01000001">
    <property type="protein sequence ID" value="SDD64784.1"/>
    <property type="molecule type" value="Genomic_DNA"/>
</dbReference>
<dbReference type="Pfam" id="PF00474">
    <property type="entry name" value="SSF"/>
    <property type="match status" value="1"/>
</dbReference>
<sequence>MNSQAFRMSKINRFVLTALVLLFPLISNGQEIQQVGIAQLPDLPAMANDSVSFGYAGMMGGTHNGAILAVGGANFPTGLPWKGGKKVYSDAIYVLGDAQDAHWIESDQTLPSPLAYGASVSTSEGILIIGGENGTTTSHDVLLLKYNTASNSVDITDYPPLPEPLAYTAAVVEEDYVYIVGGKNANKSVNSFYRMRLDGSKKWEKLADFPGAPRALHTVAVQETKDSRKLFVIGGRNQTVGKKSETLTNYLSYDLRDGLWKDEGDISIDGRSRVLMGASVESMGSMSIMVYGGSDELLFNRLEDFALRLEELASPLEDRDPQSDTEKRDSLITQLTEKRDSLLNSHPGFSKEILGYNSITKKWYVYETLTDNIPVTALSFKKDDDFVIISGEVSPGIRTPEVREYAIADETKPFGVVNYTVLALYLMISLLIGVYFARKQKSTEDYFVGGGRIPWWASGLSVFGTLLSAITFMAIPAKAFITDWSFFFLNITAILITPVIAFIFIPFFNKLKIRTAYEYLEDRFNYAARAFGSLSFILFQLGRIGIVLLLPSLAISIVTGIPVETSIMIMGLLCIFYTTFGGIEAVIWTDVLQVIVLLGGSILAVVWIMVHTETSFGEMISYASERDKFNIANMEFDFTESTFWVVFIGGLASAMVTQGTDQTIVQRYLTSNNVRDSQKTLYTNAVLTLPATIIFFGIGTLLFIFYTEMPNALSPAISNNDSIFPWYIVHELPIGVSGLLVAGIFSAAMSSISSSLNSVSTAYCNDFHQHFRPKTKDKKLLKIARVATILTGIAGILLALWMANSNIKSLWDQFYRYLGLFTGGLGGMFLLGMLTKQANSTGTLIGLVASAILIWYISVFTEINFLMYAFFGVVSCFSFGYIFSLIFKGKT</sequence>
<feature type="transmembrane region" description="Helical" evidence="11">
    <location>
        <begin position="841"/>
        <end position="859"/>
    </location>
</feature>
<evidence type="ECO:0000256" key="7">
    <source>
        <dbReference type="ARBA" id="ARBA00023053"/>
    </source>
</evidence>
<dbReference type="GO" id="GO:0006814">
    <property type="term" value="P:sodium ion transport"/>
    <property type="evidence" value="ECO:0007669"/>
    <property type="project" value="UniProtKB-KW"/>
</dbReference>
<dbReference type="SUPFAM" id="SSF117281">
    <property type="entry name" value="Kelch motif"/>
    <property type="match status" value="1"/>
</dbReference>
<feature type="transmembrane region" description="Helical" evidence="11">
    <location>
        <begin position="557"/>
        <end position="579"/>
    </location>
</feature>
<keyword evidence="5 11" id="KW-0812">Transmembrane</keyword>
<feature type="transmembrane region" description="Helical" evidence="11">
    <location>
        <begin position="416"/>
        <end position="437"/>
    </location>
</feature>
<gene>
    <name evidence="12" type="ORF">SAMN05421636_101303</name>
</gene>
<keyword evidence="8" id="KW-0406">Ion transport</keyword>
<comment type="subcellular location">
    <subcellularLocation>
        <location evidence="1">Cell membrane</location>
        <topology evidence="1">Multi-pass membrane protein</topology>
    </subcellularLocation>
</comment>
<dbReference type="InterPro" id="IPR001734">
    <property type="entry name" value="Na/solute_symporter"/>
</dbReference>
<dbReference type="Pfam" id="PF24996">
    <property type="entry name" value="NANM"/>
    <property type="match status" value="1"/>
</dbReference>
<dbReference type="PROSITE" id="PS50283">
    <property type="entry name" value="NA_SOLUT_SYMP_3"/>
    <property type="match status" value="1"/>
</dbReference>
<evidence type="ECO:0000256" key="10">
    <source>
        <dbReference type="ARBA" id="ARBA00023201"/>
    </source>
</evidence>
<keyword evidence="7" id="KW-0915">Sodium</keyword>
<evidence type="ECO:0000256" key="6">
    <source>
        <dbReference type="ARBA" id="ARBA00022989"/>
    </source>
</evidence>
<feature type="transmembrane region" description="Helical" evidence="11">
    <location>
        <begin position="865"/>
        <end position="887"/>
    </location>
</feature>
<comment type="similarity">
    <text evidence="2">Belongs to the sodium:solute symporter (SSF) (TC 2.A.21) family.</text>
</comment>
<evidence type="ECO:0000256" key="3">
    <source>
        <dbReference type="ARBA" id="ARBA00022448"/>
    </source>
</evidence>
<evidence type="ECO:0000256" key="2">
    <source>
        <dbReference type="ARBA" id="ARBA00006434"/>
    </source>
</evidence>
<evidence type="ECO:0000256" key="1">
    <source>
        <dbReference type="ARBA" id="ARBA00004651"/>
    </source>
</evidence>
<dbReference type="NCBIfam" id="TIGR00813">
    <property type="entry name" value="sss"/>
    <property type="match status" value="1"/>
</dbReference>
<dbReference type="GO" id="GO:0005886">
    <property type="term" value="C:plasma membrane"/>
    <property type="evidence" value="ECO:0007669"/>
    <property type="project" value="UniProtKB-SubCell"/>
</dbReference>
<evidence type="ECO:0000256" key="5">
    <source>
        <dbReference type="ARBA" id="ARBA00022692"/>
    </source>
</evidence>
<dbReference type="InterPro" id="IPR038377">
    <property type="entry name" value="Na/Glc_symporter_sf"/>
</dbReference>
<evidence type="ECO:0000256" key="4">
    <source>
        <dbReference type="ARBA" id="ARBA00022475"/>
    </source>
</evidence>
<feature type="transmembrane region" description="Helical" evidence="11">
    <location>
        <begin position="726"/>
        <end position="748"/>
    </location>
</feature>
<reference evidence="12 13" key="1">
    <citation type="submission" date="2016-10" db="EMBL/GenBank/DDBJ databases">
        <authorList>
            <person name="de Groot N.N."/>
        </authorList>
    </citation>
    <scope>NUCLEOTIDE SEQUENCE [LARGE SCALE GENOMIC DNA]</scope>
    <source>
        <strain evidence="12 13">DSM 23421</strain>
    </source>
</reference>
<keyword evidence="3" id="KW-0813">Transport</keyword>
<feature type="transmembrane region" description="Helical" evidence="11">
    <location>
        <begin position="814"/>
        <end position="834"/>
    </location>
</feature>
<dbReference type="Gene3D" id="2.120.10.80">
    <property type="entry name" value="Kelch-type beta propeller"/>
    <property type="match status" value="1"/>
</dbReference>
<proteinExistence type="inferred from homology"/>
<accession>A0A1G6WGA0</accession>
<evidence type="ECO:0000256" key="11">
    <source>
        <dbReference type="SAM" id="Phobius"/>
    </source>
</evidence>
<dbReference type="PANTHER" id="PTHR42985">
    <property type="entry name" value="SODIUM-COUPLED MONOCARBOXYLATE TRANSPORTER"/>
    <property type="match status" value="1"/>
</dbReference>
<organism evidence="12 13">
    <name type="scientific">Pricia antarctica</name>
    <dbReference type="NCBI Taxonomy" id="641691"/>
    <lineage>
        <taxon>Bacteria</taxon>
        <taxon>Pseudomonadati</taxon>
        <taxon>Bacteroidota</taxon>
        <taxon>Flavobacteriia</taxon>
        <taxon>Flavobacteriales</taxon>
        <taxon>Flavobacteriaceae</taxon>
        <taxon>Pricia</taxon>
    </lineage>
</organism>
<feature type="transmembrane region" description="Helical" evidence="11">
    <location>
        <begin position="783"/>
        <end position="802"/>
    </location>
</feature>
<feature type="transmembrane region" description="Helical" evidence="11">
    <location>
        <begin position="681"/>
        <end position="706"/>
    </location>
</feature>
<dbReference type="AlphaFoldDB" id="A0A1G6WGA0"/>
<feature type="transmembrane region" description="Helical" evidence="11">
    <location>
        <begin position="487"/>
        <end position="509"/>
    </location>
</feature>
<dbReference type="InterPro" id="IPR056734">
    <property type="entry name" value="NANM"/>
</dbReference>
<dbReference type="GO" id="GO:0015293">
    <property type="term" value="F:symporter activity"/>
    <property type="evidence" value="ECO:0007669"/>
    <property type="project" value="TreeGrafter"/>
</dbReference>
<evidence type="ECO:0000256" key="8">
    <source>
        <dbReference type="ARBA" id="ARBA00023065"/>
    </source>
</evidence>
<dbReference type="CDD" id="cd11495">
    <property type="entry name" value="SLC5sbd_NIS-like_u3"/>
    <property type="match status" value="1"/>
</dbReference>
<feature type="transmembrane region" description="Helical" evidence="11">
    <location>
        <begin position="530"/>
        <end position="551"/>
    </location>
</feature>
<keyword evidence="10" id="KW-0739">Sodium transport</keyword>
<dbReference type="InterPro" id="IPR051163">
    <property type="entry name" value="Sodium:Solute_Symporter_SSF"/>
</dbReference>
<dbReference type="STRING" id="641691.SAMN05421636_101303"/>
<evidence type="ECO:0000313" key="13">
    <source>
        <dbReference type="Proteomes" id="UP000199109"/>
    </source>
</evidence>
<protein>
    <submittedName>
        <fullName evidence="12">Cyclically-permuted mutarotase family protein</fullName>
    </submittedName>
</protein>
<keyword evidence="13" id="KW-1185">Reference proteome</keyword>
<name>A0A1G6WGA0_9FLAO</name>
<feature type="transmembrane region" description="Helical" evidence="11">
    <location>
        <begin position="642"/>
        <end position="660"/>
    </location>
</feature>
<keyword evidence="6 11" id="KW-1133">Transmembrane helix</keyword>
<dbReference type="InterPro" id="IPR015915">
    <property type="entry name" value="Kelch-typ_b-propeller"/>
</dbReference>
<keyword evidence="4" id="KW-1003">Cell membrane</keyword>
<dbReference type="Proteomes" id="UP000199109">
    <property type="component" value="Unassembled WGS sequence"/>
</dbReference>
<evidence type="ECO:0000313" key="12">
    <source>
        <dbReference type="EMBL" id="SDD64784.1"/>
    </source>
</evidence>
<feature type="transmembrane region" description="Helical" evidence="11">
    <location>
        <begin position="453"/>
        <end position="475"/>
    </location>
</feature>